<feature type="domain" description="Response regulatory" evidence="2">
    <location>
        <begin position="3"/>
        <end position="120"/>
    </location>
</feature>
<reference evidence="4 5" key="1">
    <citation type="submission" date="2017-12" db="EMBL/GenBank/DDBJ databases">
        <title>Phylogenetic diversity of female urinary microbiome.</title>
        <authorList>
            <person name="Thomas-White K."/>
            <person name="Wolfe A.J."/>
        </authorList>
    </citation>
    <scope>NUCLEOTIDE SEQUENCE [LARGE SCALE GENOMIC DNA]</scope>
    <source>
        <strain evidence="4 5">UMB0064</strain>
    </source>
</reference>
<dbReference type="Pfam" id="PF04397">
    <property type="entry name" value="LytTR"/>
    <property type="match status" value="1"/>
</dbReference>
<dbReference type="PROSITE" id="PS50930">
    <property type="entry name" value="HTH_LYTTR"/>
    <property type="match status" value="1"/>
</dbReference>
<dbReference type="SUPFAM" id="SSF52172">
    <property type="entry name" value="CheY-like"/>
    <property type="match status" value="1"/>
</dbReference>
<dbReference type="EMBL" id="PKGU01000004">
    <property type="protein sequence ID" value="PKZ14605.1"/>
    <property type="molecule type" value="Genomic_DNA"/>
</dbReference>
<protein>
    <submittedName>
        <fullName evidence="4">DNA-binding response regulator</fullName>
    </submittedName>
</protein>
<dbReference type="Pfam" id="PF00072">
    <property type="entry name" value="Response_reg"/>
    <property type="match status" value="1"/>
</dbReference>
<feature type="domain" description="HTH LytTR-type" evidence="3">
    <location>
        <begin position="130"/>
        <end position="229"/>
    </location>
</feature>
<dbReference type="Proteomes" id="UP000242263">
    <property type="component" value="Unassembled WGS sequence"/>
</dbReference>
<dbReference type="InterPro" id="IPR007492">
    <property type="entry name" value="LytTR_DNA-bd_dom"/>
</dbReference>
<dbReference type="InterPro" id="IPR001789">
    <property type="entry name" value="Sig_transdc_resp-reg_receiver"/>
</dbReference>
<dbReference type="PROSITE" id="PS50110">
    <property type="entry name" value="RESPONSE_REGULATORY"/>
    <property type="match status" value="1"/>
</dbReference>
<keyword evidence="4" id="KW-0238">DNA-binding</keyword>
<evidence type="ECO:0000259" key="2">
    <source>
        <dbReference type="PROSITE" id="PS50110"/>
    </source>
</evidence>
<dbReference type="InterPro" id="IPR046947">
    <property type="entry name" value="LytR-like"/>
</dbReference>
<name>A0A2I1M393_9BIFI</name>
<keyword evidence="1" id="KW-0597">Phosphoprotein</keyword>
<organism evidence="4 5">
    <name type="scientific">Alloscardovia omnicolens</name>
    <dbReference type="NCBI Taxonomy" id="419015"/>
    <lineage>
        <taxon>Bacteria</taxon>
        <taxon>Bacillati</taxon>
        <taxon>Actinomycetota</taxon>
        <taxon>Actinomycetes</taxon>
        <taxon>Bifidobacteriales</taxon>
        <taxon>Bifidobacteriaceae</taxon>
        <taxon>Alloscardovia</taxon>
    </lineage>
</organism>
<evidence type="ECO:0000259" key="3">
    <source>
        <dbReference type="PROSITE" id="PS50930"/>
    </source>
</evidence>
<proteinExistence type="predicted"/>
<dbReference type="PANTHER" id="PTHR37299">
    <property type="entry name" value="TRANSCRIPTIONAL REGULATOR-RELATED"/>
    <property type="match status" value="1"/>
</dbReference>
<dbReference type="RefSeq" id="WP_049217757.1">
    <property type="nucleotide sequence ID" value="NZ_JVKN01000019.1"/>
</dbReference>
<gene>
    <name evidence="4" type="ORF">CYJ32_06625</name>
</gene>
<dbReference type="SMART" id="SM00850">
    <property type="entry name" value="LytTR"/>
    <property type="match status" value="1"/>
</dbReference>
<accession>A0A2I1M393</accession>
<dbReference type="GO" id="GO:0000156">
    <property type="term" value="F:phosphorelay response regulator activity"/>
    <property type="evidence" value="ECO:0007669"/>
    <property type="project" value="InterPro"/>
</dbReference>
<dbReference type="InterPro" id="IPR011006">
    <property type="entry name" value="CheY-like_superfamily"/>
</dbReference>
<dbReference type="PANTHER" id="PTHR37299:SF1">
    <property type="entry name" value="STAGE 0 SPORULATION PROTEIN A HOMOLOG"/>
    <property type="match status" value="1"/>
</dbReference>
<evidence type="ECO:0000256" key="1">
    <source>
        <dbReference type="PROSITE-ProRule" id="PRU00169"/>
    </source>
</evidence>
<dbReference type="SMART" id="SM00448">
    <property type="entry name" value="REC"/>
    <property type="match status" value="1"/>
</dbReference>
<dbReference type="GO" id="GO:0003677">
    <property type="term" value="F:DNA binding"/>
    <property type="evidence" value="ECO:0007669"/>
    <property type="project" value="UniProtKB-KW"/>
</dbReference>
<dbReference type="Gene3D" id="3.40.50.2300">
    <property type="match status" value="1"/>
</dbReference>
<dbReference type="AlphaFoldDB" id="A0A2I1M393"/>
<dbReference type="Gene3D" id="2.40.50.1020">
    <property type="entry name" value="LytTr DNA-binding domain"/>
    <property type="match status" value="1"/>
</dbReference>
<comment type="caution">
    <text evidence="4">The sequence shown here is derived from an EMBL/GenBank/DDBJ whole genome shotgun (WGS) entry which is preliminary data.</text>
</comment>
<evidence type="ECO:0000313" key="5">
    <source>
        <dbReference type="Proteomes" id="UP000242263"/>
    </source>
</evidence>
<evidence type="ECO:0000313" key="4">
    <source>
        <dbReference type="EMBL" id="PKZ14605.1"/>
    </source>
</evidence>
<sequence length="238" mass="26787">MLNIALVEDDDKAADTLSKFLDAFSNTHDTQFKIIRFTDPTILLDDYKPVWDVVFMDIEMPNMNGMDAAYSLRRLDQKAVLIFVTNMAQFAAKGYEVNALDYIIKPYIYPDFERKMQRAVAVCAKADDSIVITFRGSGVRVRVSDIEYIEVRGHNVHYHTELGILTSAGSLQKVQELLEPKGFLRCSKAFLVNPHHVMNISSAQLHVSSGDRVPIGRAYHKAFMQGFAAAMGNEGMML</sequence>
<feature type="modified residue" description="4-aspartylphosphate" evidence="1">
    <location>
        <position position="57"/>
    </location>
</feature>